<evidence type="ECO:0000313" key="1">
    <source>
        <dbReference type="Proteomes" id="UP000887560"/>
    </source>
</evidence>
<organism evidence="1 2">
    <name type="scientific">Meloidogyne floridensis</name>
    <dbReference type="NCBI Taxonomy" id="298350"/>
    <lineage>
        <taxon>Eukaryota</taxon>
        <taxon>Metazoa</taxon>
        <taxon>Ecdysozoa</taxon>
        <taxon>Nematoda</taxon>
        <taxon>Chromadorea</taxon>
        <taxon>Rhabditida</taxon>
        <taxon>Tylenchina</taxon>
        <taxon>Tylenchomorpha</taxon>
        <taxon>Tylenchoidea</taxon>
        <taxon>Meloidogynidae</taxon>
        <taxon>Meloidogyninae</taxon>
        <taxon>Meloidogyne</taxon>
    </lineage>
</organism>
<dbReference type="AlphaFoldDB" id="A0A915P4V3"/>
<accession>A0A915P4V3</accession>
<dbReference type="WBParaSite" id="scf7180000423244.g10498">
    <property type="protein sequence ID" value="scf7180000423244.g10498"/>
    <property type="gene ID" value="scf7180000423244.g10498"/>
</dbReference>
<protein>
    <submittedName>
        <fullName evidence="2">Uncharacterized protein</fullName>
    </submittedName>
</protein>
<sequence length="68" mass="7719">MAAAAMTLSSKTIRPCSLSNAEFKRYKKKLPSQENVNVYKGFMQLGQQLKQKKELIEATEAHFSLLEN</sequence>
<evidence type="ECO:0000313" key="2">
    <source>
        <dbReference type="WBParaSite" id="scf7180000423244.g10498"/>
    </source>
</evidence>
<dbReference type="Proteomes" id="UP000887560">
    <property type="component" value="Unplaced"/>
</dbReference>
<name>A0A915P4V3_9BILA</name>
<reference evidence="2" key="1">
    <citation type="submission" date="2022-11" db="UniProtKB">
        <authorList>
            <consortium name="WormBaseParasite"/>
        </authorList>
    </citation>
    <scope>IDENTIFICATION</scope>
</reference>
<proteinExistence type="predicted"/>
<keyword evidence="1" id="KW-1185">Reference proteome</keyword>